<sequence length="199" mass="22225">MLAPKKQRGFTLIESIVAIVVLGFALMIMTGMLFPQWQQSAQPHYQARASALAETLLNEILARQYDQNSDPDGGIVRCDQSPSLEFPTPPTCSSTLGPDVGEARFALTDVDDYIGCWADSARECNGSPWRGRLSDILGESIADDYNQFVVDVSVIYDSNFDARADNPTIKANRLFKRVELEVKTQHWGEYQYAAYKGNY</sequence>
<keyword evidence="3" id="KW-1185">Reference proteome</keyword>
<evidence type="ECO:0008006" key="4">
    <source>
        <dbReference type="Google" id="ProtNLM"/>
    </source>
</evidence>
<organism evidence="2 3">
    <name type="scientific">Vibrio stylophorae</name>
    <dbReference type="NCBI Taxonomy" id="659351"/>
    <lineage>
        <taxon>Bacteria</taxon>
        <taxon>Pseudomonadati</taxon>
        <taxon>Pseudomonadota</taxon>
        <taxon>Gammaproteobacteria</taxon>
        <taxon>Vibrionales</taxon>
        <taxon>Vibrionaceae</taxon>
        <taxon>Vibrio</taxon>
    </lineage>
</organism>
<dbReference type="Pfam" id="PF07963">
    <property type="entry name" value="N_methyl"/>
    <property type="match status" value="1"/>
</dbReference>
<comment type="caution">
    <text evidence="2">The sequence shown here is derived from an EMBL/GenBank/DDBJ whole genome shotgun (WGS) entry which is preliminary data.</text>
</comment>
<protein>
    <recommendedName>
        <fullName evidence="4">MSHA biogenesis protein MshD</fullName>
    </recommendedName>
</protein>
<dbReference type="InterPro" id="IPR012902">
    <property type="entry name" value="N_methyl_site"/>
</dbReference>
<keyword evidence="1" id="KW-1133">Transmembrane helix</keyword>
<gene>
    <name evidence="2" type="ORF">VST7929_02402</name>
</gene>
<dbReference type="Proteomes" id="UP000838672">
    <property type="component" value="Unassembled WGS sequence"/>
</dbReference>
<accession>A0ABM8ZVV4</accession>
<dbReference type="PROSITE" id="PS00409">
    <property type="entry name" value="PROKAR_NTER_METHYL"/>
    <property type="match status" value="1"/>
</dbReference>
<dbReference type="RefSeq" id="WP_237467131.1">
    <property type="nucleotide sequence ID" value="NZ_CAKLDI010000001.1"/>
</dbReference>
<evidence type="ECO:0000313" key="3">
    <source>
        <dbReference type="Proteomes" id="UP000838672"/>
    </source>
</evidence>
<dbReference type="EMBL" id="CAKLDI010000001">
    <property type="protein sequence ID" value="CAH0534469.1"/>
    <property type="molecule type" value="Genomic_DNA"/>
</dbReference>
<reference evidence="2" key="1">
    <citation type="submission" date="2021-11" db="EMBL/GenBank/DDBJ databases">
        <authorList>
            <person name="Rodrigo-Torres L."/>
            <person name="Arahal R. D."/>
            <person name="Lucena T."/>
        </authorList>
    </citation>
    <scope>NUCLEOTIDE SEQUENCE</scope>
    <source>
        <strain evidence="2">CECT 7929</strain>
    </source>
</reference>
<keyword evidence="1" id="KW-0472">Membrane</keyword>
<feature type="transmembrane region" description="Helical" evidence="1">
    <location>
        <begin position="12"/>
        <end position="34"/>
    </location>
</feature>
<evidence type="ECO:0000256" key="1">
    <source>
        <dbReference type="SAM" id="Phobius"/>
    </source>
</evidence>
<dbReference type="NCBIfam" id="TIGR02532">
    <property type="entry name" value="IV_pilin_GFxxxE"/>
    <property type="match status" value="1"/>
</dbReference>
<keyword evidence="1" id="KW-0812">Transmembrane</keyword>
<evidence type="ECO:0000313" key="2">
    <source>
        <dbReference type="EMBL" id="CAH0534469.1"/>
    </source>
</evidence>
<proteinExistence type="predicted"/>
<name>A0ABM8ZVV4_9VIBR</name>